<feature type="transmembrane region" description="Helical" evidence="1">
    <location>
        <begin position="25"/>
        <end position="45"/>
    </location>
</feature>
<keyword evidence="1" id="KW-0472">Membrane</keyword>
<keyword evidence="1" id="KW-1133">Transmembrane helix</keyword>
<feature type="transmembrane region" description="Helical" evidence="1">
    <location>
        <begin position="65"/>
        <end position="85"/>
    </location>
</feature>
<comment type="caution">
    <text evidence="3">The sequence shown here is derived from an EMBL/GenBank/DDBJ whole genome shotgun (WGS) entry which is preliminary data.</text>
</comment>
<evidence type="ECO:0000259" key="2">
    <source>
        <dbReference type="Pfam" id="PF23636"/>
    </source>
</evidence>
<evidence type="ECO:0000256" key="1">
    <source>
        <dbReference type="SAM" id="Phobius"/>
    </source>
</evidence>
<keyword evidence="1" id="KW-0812">Transmembrane</keyword>
<dbReference type="AlphaFoldDB" id="A0A5N0UYM7"/>
<keyword evidence="4" id="KW-1185">Reference proteome</keyword>
<protein>
    <recommendedName>
        <fullName evidence="2">DUF7144 domain-containing protein</fullName>
    </recommendedName>
</protein>
<feature type="transmembrane region" description="Helical" evidence="1">
    <location>
        <begin position="115"/>
        <end position="132"/>
    </location>
</feature>
<reference evidence="3" key="1">
    <citation type="submission" date="2019-09" db="EMBL/GenBank/DDBJ databases">
        <authorList>
            <person name="Teo W.F.A."/>
            <person name="Duangmal K."/>
        </authorList>
    </citation>
    <scope>NUCLEOTIDE SEQUENCE [LARGE SCALE GENOMIC DNA]</scope>
    <source>
        <strain evidence="3">K81G1</strain>
    </source>
</reference>
<dbReference type="InterPro" id="IPR055568">
    <property type="entry name" value="DUF7144"/>
</dbReference>
<organism evidence="3 4">
    <name type="scientific">Amycolatopsis acidicola</name>
    <dbReference type="NCBI Taxonomy" id="2596893"/>
    <lineage>
        <taxon>Bacteria</taxon>
        <taxon>Bacillati</taxon>
        <taxon>Actinomycetota</taxon>
        <taxon>Actinomycetes</taxon>
        <taxon>Pseudonocardiales</taxon>
        <taxon>Pseudonocardiaceae</taxon>
        <taxon>Amycolatopsis</taxon>
    </lineage>
</organism>
<gene>
    <name evidence="3" type="ORF">FPZ12_028150</name>
</gene>
<evidence type="ECO:0000313" key="3">
    <source>
        <dbReference type="EMBL" id="KAA9156200.1"/>
    </source>
</evidence>
<dbReference type="EMBL" id="VMNW02000051">
    <property type="protein sequence ID" value="KAA9156200.1"/>
    <property type="molecule type" value="Genomic_DNA"/>
</dbReference>
<evidence type="ECO:0000313" key="4">
    <source>
        <dbReference type="Proteomes" id="UP000319769"/>
    </source>
</evidence>
<proteinExistence type="predicted"/>
<dbReference type="Proteomes" id="UP000319769">
    <property type="component" value="Unassembled WGS sequence"/>
</dbReference>
<dbReference type="RefSeq" id="WP_144751536.1">
    <property type="nucleotide sequence ID" value="NZ_VMNW02000051.1"/>
</dbReference>
<feature type="transmembrane region" description="Helical" evidence="1">
    <location>
        <begin position="90"/>
        <end position="109"/>
    </location>
</feature>
<name>A0A5N0UYM7_9PSEU</name>
<sequence>MVTPKAPLRGFSHRHEGVARRGGQLAGILLVVTGVLHLAVGLTAIRQPAFFAPKRDQLIDPGAVGWGWTHTALAVLLVIVGAGVLAKRVWAYGAGVLLVVLSILANFLFLAYYPVWSLLIIALDLLLVWSLLRELDVRTTVRGDDAGNRVG</sequence>
<feature type="domain" description="DUF7144" evidence="2">
    <location>
        <begin position="25"/>
        <end position="133"/>
    </location>
</feature>
<accession>A0A5N0UYM7</accession>
<dbReference type="Pfam" id="PF23636">
    <property type="entry name" value="DUF7144"/>
    <property type="match status" value="1"/>
</dbReference>